<evidence type="ECO:0000313" key="4">
    <source>
        <dbReference type="EnsemblMetazoa" id="G18405.1:cds"/>
    </source>
</evidence>
<dbReference type="AlphaFoldDB" id="A0A8W8JBU5"/>
<feature type="region of interest" description="Disordered" evidence="1">
    <location>
        <begin position="199"/>
        <end position="227"/>
    </location>
</feature>
<feature type="region of interest" description="Disordered" evidence="1">
    <location>
        <begin position="248"/>
        <end position="273"/>
    </location>
</feature>
<keyword evidence="5" id="KW-1185">Reference proteome</keyword>
<evidence type="ECO:0000256" key="3">
    <source>
        <dbReference type="SAM" id="SignalP"/>
    </source>
</evidence>
<keyword evidence="2" id="KW-1133">Transmembrane helix</keyword>
<reference evidence="4" key="1">
    <citation type="submission" date="2022-08" db="UniProtKB">
        <authorList>
            <consortium name="EnsemblMetazoa"/>
        </authorList>
    </citation>
    <scope>IDENTIFICATION</scope>
    <source>
        <strain evidence="4">05x7-T-G4-1.051#20</strain>
    </source>
</reference>
<feature type="transmembrane region" description="Helical" evidence="2">
    <location>
        <begin position="166"/>
        <end position="190"/>
    </location>
</feature>
<evidence type="ECO:0000313" key="5">
    <source>
        <dbReference type="Proteomes" id="UP000005408"/>
    </source>
</evidence>
<organism evidence="4 5">
    <name type="scientific">Magallana gigas</name>
    <name type="common">Pacific oyster</name>
    <name type="synonym">Crassostrea gigas</name>
    <dbReference type="NCBI Taxonomy" id="29159"/>
    <lineage>
        <taxon>Eukaryota</taxon>
        <taxon>Metazoa</taxon>
        <taxon>Spiralia</taxon>
        <taxon>Lophotrochozoa</taxon>
        <taxon>Mollusca</taxon>
        <taxon>Bivalvia</taxon>
        <taxon>Autobranchia</taxon>
        <taxon>Pteriomorphia</taxon>
        <taxon>Ostreida</taxon>
        <taxon>Ostreoidea</taxon>
        <taxon>Ostreidae</taxon>
        <taxon>Magallana</taxon>
    </lineage>
</organism>
<evidence type="ECO:0000256" key="1">
    <source>
        <dbReference type="SAM" id="MobiDB-lite"/>
    </source>
</evidence>
<keyword evidence="3" id="KW-0732">Signal</keyword>
<feature type="compositionally biased region" description="Basic and acidic residues" evidence="1">
    <location>
        <begin position="255"/>
        <end position="273"/>
    </location>
</feature>
<evidence type="ECO:0000256" key="2">
    <source>
        <dbReference type="SAM" id="Phobius"/>
    </source>
</evidence>
<dbReference type="EnsemblMetazoa" id="G18405.1">
    <property type="protein sequence ID" value="G18405.1:cds"/>
    <property type="gene ID" value="G18405"/>
</dbReference>
<proteinExistence type="predicted"/>
<name>A0A8W8JBU5_MAGGI</name>
<feature type="chain" id="PRO_5036463002" evidence="3">
    <location>
        <begin position="22"/>
        <end position="323"/>
    </location>
</feature>
<feature type="signal peptide" evidence="3">
    <location>
        <begin position="1"/>
        <end position="21"/>
    </location>
</feature>
<dbReference type="OrthoDB" id="6198213at2759"/>
<feature type="compositionally biased region" description="Basic and acidic residues" evidence="1">
    <location>
        <begin position="215"/>
        <end position="225"/>
    </location>
</feature>
<keyword evidence="2" id="KW-0472">Membrane</keyword>
<keyword evidence="2" id="KW-0812">Transmembrane</keyword>
<protein>
    <submittedName>
        <fullName evidence="4">Uncharacterized protein</fullName>
    </submittedName>
</protein>
<dbReference type="Proteomes" id="UP000005408">
    <property type="component" value="Unassembled WGS sequence"/>
</dbReference>
<sequence length="323" mass="36365">MSFIYLRLLVLMLLLVQLCAGVNRYCREAVNSVEIVESCPSSKAEWDDAARRKDCGRLASKQNCTTAEKFRYHCVINGYRNVTLEVCAPSRIIFGHCVEFNVPGGVIQDQRSAPCKEPFPRCPNIYNSVEAYKYPDCYMLVTRSTRPEYMTTTFPTTTSSKTSGTLIGIVLAAVVLVLISVIFVAVVFLFKRRGTQNKKESARSVPLETNSGQVHGDDVERAPQDDEREALICSSKEDEFDEVFQLDETQTEQSHTSEDTCNHHTADQTDTQEDRIKLLPNIHMHHMKPHPPKRRGSLNSASLAIHQKKIMAAGRKRTFSAGF</sequence>
<accession>A0A8W8JBU5</accession>